<protein>
    <recommendedName>
        <fullName evidence="4">Depolymerase</fullName>
    </recommendedName>
</protein>
<dbReference type="SUPFAM" id="SSF53474">
    <property type="entry name" value="alpha/beta-Hydrolases"/>
    <property type="match status" value="1"/>
</dbReference>
<dbReference type="InterPro" id="IPR029058">
    <property type="entry name" value="AB_hydrolase_fold"/>
</dbReference>
<dbReference type="Proteomes" id="UP000680839">
    <property type="component" value="Chromosome"/>
</dbReference>
<reference evidence="2" key="1">
    <citation type="submission" date="2021-06" db="EMBL/GenBank/DDBJ databases">
        <title>Bradyrhizobium sp. S2-20-1 Genome sequencing.</title>
        <authorList>
            <person name="Jin L."/>
        </authorList>
    </citation>
    <scope>NUCLEOTIDE SEQUENCE</scope>
    <source>
        <strain evidence="2">S2-20-1</strain>
    </source>
</reference>
<gene>
    <name evidence="2" type="ORF">KMZ29_02745</name>
</gene>
<feature type="signal peptide" evidence="1">
    <location>
        <begin position="1"/>
        <end position="25"/>
    </location>
</feature>
<evidence type="ECO:0000313" key="2">
    <source>
        <dbReference type="EMBL" id="QWG13671.1"/>
    </source>
</evidence>
<dbReference type="EMBL" id="CP076134">
    <property type="protein sequence ID" value="QWG13671.1"/>
    <property type="molecule type" value="Genomic_DNA"/>
</dbReference>
<feature type="chain" id="PRO_5037494226" description="Depolymerase" evidence="1">
    <location>
        <begin position="26"/>
        <end position="226"/>
    </location>
</feature>
<proteinExistence type="predicted"/>
<sequence>MVVAALRRTSVAIGCAAFIAGPALAQAPAALPGYNAAIGESSISGISSGAFMAVQFATAWSSVIKGVGVVAGGPYWCAKAGGFFSYWSSITNATGPCLSGPPPGMSSFFAKADAKSASGAIDSLQFVRRRKFICSMAITTKWWHDRSPMRLRISIATLGEANRGNLYYQTTIGAGHSLVVAQDPPRADLNECKASISPFIDQCGYDQAGIILQHIYGALSSRMPVR</sequence>
<accession>A0A975NFN7</accession>
<evidence type="ECO:0000256" key="1">
    <source>
        <dbReference type="SAM" id="SignalP"/>
    </source>
</evidence>
<keyword evidence="1" id="KW-0732">Signal</keyword>
<dbReference type="RefSeq" id="WP_215622367.1">
    <property type="nucleotide sequence ID" value="NZ_CP076134.1"/>
</dbReference>
<evidence type="ECO:0008006" key="4">
    <source>
        <dbReference type="Google" id="ProtNLM"/>
    </source>
</evidence>
<dbReference type="AlphaFoldDB" id="A0A975NFN7"/>
<organism evidence="2 3">
    <name type="scientific">Bradyrhizobium sediminis</name>
    <dbReference type="NCBI Taxonomy" id="2840469"/>
    <lineage>
        <taxon>Bacteria</taxon>
        <taxon>Pseudomonadati</taxon>
        <taxon>Pseudomonadota</taxon>
        <taxon>Alphaproteobacteria</taxon>
        <taxon>Hyphomicrobiales</taxon>
        <taxon>Nitrobacteraceae</taxon>
        <taxon>Bradyrhizobium</taxon>
    </lineage>
</organism>
<evidence type="ECO:0000313" key="3">
    <source>
        <dbReference type="Proteomes" id="UP000680839"/>
    </source>
</evidence>
<name>A0A975NFN7_9BRAD</name>